<organism evidence="3 4">
    <name type="scientific">Zhihengliuella halotolerans</name>
    <dbReference type="NCBI Taxonomy" id="370736"/>
    <lineage>
        <taxon>Bacteria</taxon>
        <taxon>Bacillati</taxon>
        <taxon>Actinomycetota</taxon>
        <taxon>Actinomycetes</taxon>
        <taxon>Micrococcales</taxon>
        <taxon>Micrococcaceae</taxon>
        <taxon>Zhihengliuella</taxon>
    </lineage>
</organism>
<dbReference type="InterPro" id="IPR036721">
    <property type="entry name" value="RCK_C_sf"/>
</dbReference>
<dbReference type="InterPro" id="IPR036291">
    <property type="entry name" value="NAD(P)-bd_dom_sf"/>
</dbReference>
<dbReference type="Proteomes" id="UP000292685">
    <property type="component" value="Unassembled WGS sequence"/>
</dbReference>
<dbReference type="PANTHER" id="PTHR43833:SF7">
    <property type="entry name" value="KTR SYSTEM POTASSIUM UPTAKE PROTEIN C"/>
    <property type="match status" value="1"/>
</dbReference>
<sequence>MAENRTDHNAPVLVIGLGRFGSAVAEQLVKQGREVLAIERNAALVQKYSSILTHVVEADATDIDALRQLGAQDFSAAVVGVGTSIESSVLITVNLVDLGTEHVWVKAITPAHGKILTRIGANHVVYPEADAGVRAAHLVGGRMLDFIEFDDGFAIVKMYPPKETQGFTLGESQVRSKYGVTIVGVKSPGEDFTYAQPDTKVSRRDVLIVSGHVDLLERFAARP</sequence>
<dbReference type="Pfam" id="PF02254">
    <property type="entry name" value="TrkA_N"/>
    <property type="match status" value="1"/>
</dbReference>
<dbReference type="AlphaFoldDB" id="A0A4Q8AEU5"/>
<gene>
    <name evidence="3" type="ORF">EV380_1944</name>
</gene>
<dbReference type="InterPro" id="IPR050721">
    <property type="entry name" value="Trk_Ktr_HKT_K-transport"/>
</dbReference>
<feature type="domain" description="RCK N-terminal" evidence="1">
    <location>
        <begin position="9"/>
        <end position="125"/>
    </location>
</feature>
<evidence type="ECO:0000259" key="2">
    <source>
        <dbReference type="PROSITE" id="PS51202"/>
    </source>
</evidence>
<dbReference type="SUPFAM" id="SSF51735">
    <property type="entry name" value="NAD(P)-binding Rossmann-fold domains"/>
    <property type="match status" value="1"/>
</dbReference>
<evidence type="ECO:0000259" key="1">
    <source>
        <dbReference type="PROSITE" id="PS51201"/>
    </source>
</evidence>
<feature type="domain" description="RCK C-terminal" evidence="2">
    <location>
        <begin position="141"/>
        <end position="223"/>
    </location>
</feature>
<comment type="caution">
    <text evidence="3">The sequence shown here is derived from an EMBL/GenBank/DDBJ whole genome shotgun (WGS) entry which is preliminary data.</text>
</comment>
<dbReference type="Gene3D" id="3.40.50.720">
    <property type="entry name" value="NAD(P)-binding Rossmann-like Domain"/>
    <property type="match status" value="1"/>
</dbReference>
<proteinExistence type="predicted"/>
<evidence type="ECO:0000313" key="3">
    <source>
        <dbReference type="EMBL" id="RZU62351.1"/>
    </source>
</evidence>
<dbReference type="RefSeq" id="WP_130450976.1">
    <property type="nucleotide sequence ID" value="NZ_SHLA01000001.1"/>
</dbReference>
<dbReference type="EMBL" id="SHLA01000001">
    <property type="protein sequence ID" value="RZU62351.1"/>
    <property type="molecule type" value="Genomic_DNA"/>
</dbReference>
<dbReference type="PROSITE" id="PS51202">
    <property type="entry name" value="RCK_C"/>
    <property type="match status" value="1"/>
</dbReference>
<dbReference type="SUPFAM" id="SSF116726">
    <property type="entry name" value="TrkA C-terminal domain-like"/>
    <property type="match status" value="1"/>
</dbReference>
<evidence type="ECO:0000313" key="4">
    <source>
        <dbReference type="Proteomes" id="UP000292685"/>
    </source>
</evidence>
<dbReference type="Pfam" id="PF02080">
    <property type="entry name" value="TrkA_C"/>
    <property type="match status" value="1"/>
</dbReference>
<dbReference type="PANTHER" id="PTHR43833">
    <property type="entry name" value="POTASSIUM CHANNEL PROTEIN 2-RELATED-RELATED"/>
    <property type="match status" value="1"/>
</dbReference>
<dbReference type="InterPro" id="IPR006037">
    <property type="entry name" value="RCK_C"/>
</dbReference>
<dbReference type="GO" id="GO:0006813">
    <property type="term" value="P:potassium ion transport"/>
    <property type="evidence" value="ECO:0007669"/>
    <property type="project" value="InterPro"/>
</dbReference>
<protein>
    <submittedName>
        <fullName evidence="3">Trk system potassium uptake protein TrkA</fullName>
    </submittedName>
</protein>
<name>A0A4Q8AEU5_9MICC</name>
<reference evidence="3 4" key="1">
    <citation type="submission" date="2019-02" db="EMBL/GenBank/DDBJ databases">
        <title>Sequencing the genomes of 1000 actinobacteria strains.</title>
        <authorList>
            <person name="Klenk H.-P."/>
        </authorList>
    </citation>
    <scope>NUCLEOTIDE SEQUENCE [LARGE SCALE GENOMIC DNA]</scope>
    <source>
        <strain evidence="3 4">DSM 17364</strain>
    </source>
</reference>
<dbReference type="InterPro" id="IPR003148">
    <property type="entry name" value="RCK_N"/>
</dbReference>
<dbReference type="Gene3D" id="3.30.70.1450">
    <property type="entry name" value="Regulator of K+ conductance, C-terminal domain"/>
    <property type="match status" value="1"/>
</dbReference>
<keyword evidence="4" id="KW-1185">Reference proteome</keyword>
<dbReference type="OrthoDB" id="9776294at2"/>
<dbReference type="GO" id="GO:0008324">
    <property type="term" value="F:monoatomic cation transmembrane transporter activity"/>
    <property type="evidence" value="ECO:0007669"/>
    <property type="project" value="InterPro"/>
</dbReference>
<accession>A0A4Q8AEU5</accession>
<dbReference type="PROSITE" id="PS51201">
    <property type="entry name" value="RCK_N"/>
    <property type="match status" value="1"/>
</dbReference>